<accession>A0A4Y4G116</accession>
<dbReference type="PANTHER" id="PTHR39201:SF1">
    <property type="entry name" value="FLAVODOXIN-LIKE DOMAIN-CONTAINING PROTEIN"/>
    <property type="match status" value="1"/>
</dbReference>
<dbReference type="EMBL" id="JAAXPM010000001">
    <property type="protein sequence ID" value="NKY66456.1"/>
    <property type="molecule type" value="Genomic_DNA"/>
</dbReference>
<dbReference type="GO" id="GO:0016651">
    <property type="term" value="F:oxidoreductase activity, acting on NAD(P)H"/>
    <property type="evidence" value="ECO:0007669"/>
    <property type="project" value="UniProtKB-ARBA"/>
</dbReference>
<dbReference type="Proteomes" id="UP000585749">
    <property type="component" value="Unassembled WGS sequence"/>
</dbReference>
<dbReference type="OrthoDB" id="9806505at2"/>
<dbReference type="PANTHER" id="PTHR39201">
    <property type="entry name" value="EXPORTED PROTEIN-RELATED"/>
    <property type="match status" value="1"/>
</dbReference>
<dbReference type="PROSITE" id="PS00201">
    <property type="entry name" value="FLAVODOXIN"/>
    <property type="match status" value="1"/>
</dbReference>
<organism evidence="2 5">
    <name type="scientific">Weissella hellenica</name>
    <dbReference type="NCBI Taxonomy" id="46256"/>
    <lineage>
        <taxon>Bacteria</taxon>
        <taxon>Bacillati</taxon>
        <taxon>Bacillota</taxon>
        <taxon>Bacilli</taxon>
        <taxon>Lactobacillales</taxon>
        <taxon>Lactobacillaceae</taxon>
        <taxon>Weissella</taxon>
    </lineage>
</organism>
<name>A0A4Y4G116_WEIHE</name>
<dbReference type="SUPFAM" id="SSF52218">
    <property type="entry name" value="Flavoproteins"/>
    <property type="match status" value="1"/>
</dbReference>
<dbReference type="GO" id="GO:0009055">
    <property type="term" value="F:electron transfer activity"/>
    <property type="evidence" value="ECO:0007669"/>
    <property type="project" value="InterPro"/>
</dbReference>
<sequence>MTKTLIVFYSRSGNTKEVAELIQAMVGGDLIRIETRERRPTNYREEVAKNQLEQETHFLPEIATKIDNFDEYQNVFIGTPTWNMALPQAMVSFLKEYDFSGKVILPFNTNGGYGVGSTFNQIEANINDAKITPGFYTKGGEESKGILFTIKGSYRDSILVQLDKWVKQNYK</sequence>
<dbReference type="GO" id="GO:0010181">
    <property type="term" value="F:FMN binding"/>
    <property type="evidence" value="ECO:0007669"/>
    <property type="project" value="InterPro"/>
</dbReference>
<gene>
    <name evidence="3" type="ORF">GA0061075_101138</name>
    <name evidence="2" type="ORF">HF960_01900</name>
</gene>
<dbReference type="Gene3D" id="3.40.50.360">
    <property type="match status" value="1"/>
</dbReference>
<dbReference type="InterPro" id="IPR029039">
    <property type="entry name" value="Flavoprotein-like_sf"/>
</dbReference>
<evidence type="ECO:0000259" key="1">
    <source>
        <dbReference type="PROSITE" id="PS50902"/>
    </source>
</evidence>
<dbReference type="Proteomes" id="UP000182448">
    <property type="component" value="Unassembled WGS sequence"/>
</dbReference>
<protein>
    <submittedName>
        <fullName evidence="2">Flavodoxin</fullName>
    </submittedName>
</protein>
<feature type="domain" description="Flavodoxin-like" evidence="1">
    <location>
        <begin position="4"/>
        <end position="170"/>
    </location>
</feature>
<dbReference type="InterPro" id="IPR008254">
    <property type="entry name" value="Flavodoxin/NO_synth"/>
</dbReference>
<dbReference type="PROSITE" id="PS50902">
    <property type="entry name" value="FLAVODOXIN_LIKE"/>
    <property type="match status" value="1"/>
</dbReference>
<dbReference type="AlphaFoldDB" id="A0A4Y4G116"/>
<proteinExistence type="predicted"/>
<dbReference type="InterPro" id="IPR001226">
    <property type="entry name" value="Flavodoxin_CS"/>
</dbReference>
<dbReference type="EMBL" id="FMAW01000001">
    <property type="protein sequence ID" value="SCB73865.1"/>
    <property type="molecule type" value="Genomic_DNA"/>
</dbReference>
<dbReference type="RefSeq" id="WP_074426675.1">
    <property type="nucleotide sequence ID" value="NZ_BJEG01000001.1"/>
</dbReference>
<reference evidence="2 5" key="2">
    <citation type="submission" date="2020-04" db="EMBL/GenBank/DDBJ databases">
        <title>MicrobeNet Type strains.</title>
        <authorList>
            <person name="Nicholson A.C."/>
        </authorList>
    </citation>
    <scope>NUCLEOTIDE SEQUENCE [LARGE SCALE GENOMIC DNA]</scope>
    <source>
        <strain evidence="2 5">CCUG 33494</strain>
    </source>
</reference>
<dbReference type="Pfam" id="PF12682">
    <property type="entry name" value="Flavodoxin_4"/>
    <property type="match status" value="1"/>
</dbReference>
<evidence type="ECO:0000313" key="4">
    <source>
        <dbReference type="Proteomes" id="UP000182448"/>
    </source>
</evidence>
<evidence type="ECO:0000313" key="3">
    <source>
        <dbReference type="EMBL" id="SCB73865.1"/>
    </source>
</evidence>
<comment type="caution">
    <text evidence="2">The sequence shown here is derived from an EMBL/GenBank/DDBJ whole genome shotgun (WGS) entry which is preliminary data.</text>
</comment>
<keyword evidence="4" id="KW-1185">Reference proteome</keyword>
<evidence type="ECO:0000313" key="5">
    <source>
        <dbReference type="Proteomes" id="UP000585749"/>
    </source>
</evidence>
<reference evidence="3 4" key="1">
    <citation type="submission" date="2016-08" db="EMBL/GenBank/DDBJ databases">
        <authorList>
            <person name="Varghese N."/>
            <person name="Submissions Spin"/>
        </authorList>
    </citation>
    <scope>NUCLEOTIDE SEQUENCE [LARGE SCALE GENOMIC DNA]</scope>
    <source>
        <strain evidence="3 4">R-53116</strain>
    </source>
</reference>
<evidence type="ECO:0000313" key="2">
    <source>
        <dbReference type="EMBL" id="NKY66456.1"/>
    </source>
</evidence>